<proteinExistence type="inferred from homology"/>
<protein>
    <submittedName>
        <fullName evidence="5">Acyl-CoA hydrolase</fullName>
    </submittedName>
</protein>
<dbReference type="EMBL" id="SLWS01000002">
    <property type="protein sequence ID" value="TCO62026.1"/>
    <property type="molecule type" value="Genomic_DNA"/>
</dbReference>
<dbReference type="InterPro" id="IPR038460">
    <property type="entry name" value="AcetylCoA_hyd_C_sf"/>
</dbReference>
<dbReference type="Gene3D" id="3.40.1080.20">
    <property type="entry name" value="Acetyl-CoA hydrolase/transferase C-terminal domain"/>
    <property type="match status" value="1"/>
</dbReference>
<comment type="similarity">
    <text evidence="1">Belongs to the acetyl-CoA hydrolase/transferase family.</text>
</comment>
<dbReference type="InterPro" id="IPR003702">
    <property type="entry name" value="ActCoA_hydro_N"/>
</dbReference>
<keyword evidence="2" id="KW-0808">Transferase</keyword>
<dbReference type="Pfam" id="PF13336">
    <property type="entry name" value="AcetylCoA_hyd_C"/>
    <property type="match status" value="1"/>
</dbReference>
<keyword evidence="5" id="KW-0378">Hydrolase</keyword>
<dbReference type="GO" id="GO:0016787">
    <property type="term" value="F:hydrolase activity"/>
    <property type="evidence" value="ECO:0007669"/>
    <property type="project" value="UniProtKB-KW"/>
</dbReference>
<feature type="domain" description="Acetyl-CoA hydrolase/transferase N-terminal" evidence="3">
    <location>
        <begin position="9"/>
        <end position="160"/>
    </location>
</feature>
<dbReference type="PANTHER" id="PTHR21432:SF20">
    <property type="entry name" value="ACETYL-COA HYDROLASE"/>
    <property type="match status" value="1"/>
</dbReference>
<dbReference type="PANTHER" id="PTHR21432">
    <property type="entry name" value="ACETYL-COA HYDROLASE-RELATED"/>
    <property type="match status" value="1"/>
</dbReference>
<feature type="domain" description="Acetyl-CoA hydrolase/transferase C-terminal" evidence="4">
    <location>
        <begin position="259"/>
        <end position="401"/>
    </location>
</feature>
<evidence type="ECO:0000313" key="6">
    <source>
        <dbReference type="Proteomes" id="UP000295680"/>
    </source>
</evidence>
<organism evidence="5 6">
    <name type="scientific">Actinocrispum wychmicini</name>
    <dbReference type="NCBI Taxonomy" id="1213861"/>
    <lineage>
        <taxon>Bacteria</taxon>
        <taxon>Bacillati</taxon>
        <taxon>Actinomycetota</taxon>
        <taxon>Actinomycetes</taxon>
        <taxon>Pseudonocardiales</taxon>
        <taxon>Pseudonocardiaceae</taxon>
        <taxon>Actinocrispum</taxon>
    </lineage>
</organism>
<name>A0A4R2JXF5_9PSEU</name>
<dbReference type="Proteomes" id="UP000295680">
    <property type="component" value="Unassembled WGS sequence"/>
</dbReference>
<dbReference type="SUPFAM" id="SSF100950">
    <property type="entry name" value="NagB/RpiA/CoA transferase-like"/>
    <property type="match status" value="2"/>
</dbReference>
<dbReference type="GO" id="GO:0006083">
    <property type="term" value="P:acetate metabolic process"/>
    <property type="evidence" value="ECO:0007669"/>
    <property type="project" value="InterPro"/>
</dbReference>
<evidence type="ECO:0000313" key="5">
    <source>
        <dbReference type="EMBL" id="TCO62026.1"/>
    </source>
</evidence>
<dbReference type="GO" id="GO:0008775">
    <property type="term" value="F:acetate CoA-transferase activity"/>
    <property type="evidence" value="ECO:0007669"/>
    <property type="project" value="InterPro"/>
</dbReference>
<comment type="caution">
    <text evidence="5">The sequence shown here is derived from an EMBL/GenBank/DDBJ whole genome shotgun (WGS) entry which is preliminary data.</text>
</comment>
<dbReference type="InterPro" id="IPR037171">
    <property type="entry name" value="NagB/RpiA_transferase-like"/>
</dbReference>
<dbReference type="Gene3D" id="3.30.750.70">
    <property type="entry name" value="4-hydroxybutyrate coenzyme like domains"/>
    <property type="match status" value="1"/>
</dbReference>
<evidence type="ECO:0000259" key="4">
    <source>
        <dbReference type="Pfam" id="PF13336"/>
    </source>
</evidence>
<dbReference type="InterPro" id="IPR046433">
    <property type="entry name" value="ActCoA_hydro"/>
</dbReference>
<reference evidence="5 6" key="1">
    <citation type="submission" date="2019-03" db="EMBL/GenBank/DDBJ databases">
        <title>Genomic Encyclopedia of Type Strains, Phase IV (KMG-IV): sequencing the most valuable type-strain genomes for metagenomic binning, comparative biology and taxonomic classification.</title>
        <authorList>
            <person name="Goeker M."/>
        </authorList>
    </citation>
    <scope>NUCLEOTIDE SEQUENCE [LARGE SCALE GENOMIC DNA]</scope>
    <source>
        <strain evidence="5 6">DSM 45934</strain>
    </source>
</reference>
<sequence length="405" mass="42919">MTTVDFARYVRPGDTVLWGQACAEPRTLTEQLMAQRARIGGFRCFLGVPTSDTVRPEHADHVRFVSYTGSGANRSLDRAGVLDVLPCHYSAFPRLITSGVLPVDVVLLSLPAPDSVGRHSLGLAEEYLPAAIDTARTVIAEVSEAVPWTHGSRTLTAADLDVVIHTSRSPTCPNRDEPDLLQRRIAKTVAGLVEDGSTLQVGIGALPEAVLAELSGHRHLGVHSGLINDRVADLMAAGVVTNARKTLDRGRAVAGALIGSDRLFTFAHRNPAIRLADTRYTHAHATLAAQQRFVAINTAIEVDLTGQTNTEVARGRYVGAVGGAADFLRGAAASPGGLPIVALPAARIVATLSGPVSTARADAGVIVTEFGVADLRGRSLRERYERLLAIVHPDRQAALETSLMG</sequence>
<evidence type="ECO:0000256" key="1">
    <source>
        <dbReference type="ARBA" id="ARBA00009632"/>
    </source>
</evidence>
<dbReference type="InterPro" id="IPR026888">
    <property type="entry name" value="AcetylCoA_hyd_C"/>
</dbReference>
<dbReference type="RefSeq" id="WP_243726747.1">
    <property type="nucleotide sequence ID" value="NZ_SLWS01000002.1"/>
</dbReference>
<accession>A0A4R2JXF5</accession>
<evidence type="ECO:0000259" key="3">
    <source>
        <dbReference type="Pfam" id="PF02550"/>
    </source>
</evidence>
<dbReference type="Pfam" id="PF02550">
    <property type="entry name" value="AcetylCoA_hydro"/>
    <property type="match status" value="1"/>
</dbReference>
<dbReference type="Gene3D" id="3.40.1080.10">
    <property type="entry name" value="Glutaconate Coenzyme A-transferase"/>
    <property type="match status" value="1"/>
</dbReference>
<keyword evidence="6" id="KW-1185">Reference proteome</keyword>
<evidence type="ECO:0000256" key="2">
    <source>
        <dbReference type="ARBA" id="ARBA00022679"/>
    </source>
</evidence>
<gene>
    <name evidence="5" type="ORF">EV192_102163</name>
</gene>
<dbReference type="AlphaFoldDB" id="A0A4R2JXF5"/>